<organism evidence="11 12">
    <name type="scientific">Prorocentrum cordatum</name>
    <dbReference type="NCBI Taxonomy" id="2364126"/>
    <lineage>
        <taxon>Eukaryota</taxon>
        <taxon>Sar</taxon>
        <taxon>Alveolata</taxon>
        <taxon>Dinophyceae</taxon>
        <taxon>Prorocentrales</taxon>
        <taxon>Prorocentraceae</taxon>
        <taxon>Prorocentrum</taxon>
    </lineage>
</organism>
<keyword evidence="4 7" id="KW-0720">Serine protease</keyword>
<evidence type="ECO:0000256" key="7">
    <source>
        <dbReference type="PROSITE-ProRule" id="PRU01240"/>
    </source>
</evidence>
<evidence type="ECO:0000313" key="11">
    <source>
        <dbReference type="EMBL" id="CAK0830113.1"/>
    </source>
</evidence>
<feature type="active site" description="Charge relay system" evidence="7">
    <location>
        <position position="216"/>
    </location>
</feature>
<keyword evidence="12" id="KW-1185">Reference proteome</keyword>
<dbReference type="CDD" id="cd04077">
    <property type="entry name" value="Peptidases_S8_PCSK9_ProteinaseK_like"/>
    <property type="match status" value="1"/>
</dbReference>
<feature type="region of interest" description="Disordered" evidence="8">
    <location>
        <begin position="851"/>
        <end position="871"/>
    </location>
</feature>
<dbReference type="PANTHER" id="PTHR43806:SF58">
    <property type="entry name" value="ALKALINE PROTEASE 1-RELATED"/>
    <property type="match status" value="1"/>
</dbReference>
<keyword evidence="3 7" id="KW-0378">Hydrolase</keyword>
<dbReference type="PROSITE" id="PS51892">
    <property type="entry name" value="SUBTILASE"/>
    <property type="match status" value="1"/>
</dbReference>
<dbReference type="Proteomes" id="UP001189429">
    <property type="component" value="Unassembled WGS sequence"/>
</dbReference>
<gene>
    <name evidence="11" type="ORF">PCOR1329_LOCUS28833</name>
</gene>
<dbReference type="InterPro" id="IPR015500">
    <property type="entry name" value="Peptidase_S8_subtilisin-rel"/>
</dbReference>
<evidence type="ECO:0000256" key="5">
    <source>
        <dbReference type="ARBA" id="ARBA00023529"/>
    </source>
</evidence>
<dbReference type="PROSITE" id="PS00136">
    <property type="entry name" value="SUBTILASE_ASP"/>
    <property type="match status" value="1"/>
</dbReference>
<feature type="signal peptide" evidence="9">
    <location>
        <begin position="1"/>
        <end position="25"/>
    </location>
</feature>
<dbReference type="InterPro" id="IPR034193">
    <property type="entry name" value="PCSK9_ProteinaseK-like"/>
</dbReference>
<evidence type="ECO:0000259" key="10">
    <source>
        <dbReference type="Pfam" id="PF00082"/>
    </source>
</evidence>
<evidence type="ECO:0000256" key="9">
    <source>
        <dbReference type="SAM" id="SignalP"/>
    </source>
</evidence>
<comment type="catalytic activity">
    <reaction evidence="5">
        <text>Hydrolysis of proteins with broad specificity for peptide bonds, and a preference for a large uncharged residue in P1. Hydrolyzes peptide amides.</text>
        <dbReference type="EC" id="3.4.21.62"/>
    </reaction>
</comment>
<dbReference type="PRINTS" id="PR00723">
    <property type="entry name" value="SUBTILISIN"/>
</dbReference>
<comment type="caution">
    <text evidence="11">The sequence shown here is derived from an EMBL/GenBank/DDBJ whole genome shotgun (WGS) entry which is preliminary data.</text>
</comment>
<proteinExistence type="inferred from homology"/>
<evidence type="ECO:0000256" key="1">
    <source>
        <dbReference type="ARBA" id="ARBA00011073"/>
    </source>
</evidence>
<feature type="active site" description="Charge relay system" evidence="7">
    <location>
        <position position="259"/>
    </location>
</feature>
<keyword evidence="9" id="KW-0732">Signal</keyword>
<dbReference type="InterPro" id="IPR000209">
    <property type="entry name" value="Peptidase_S8/S53_dom"/>
</dbReference>
<feature type="active site" description="Charge relay system" evidence="7">
    <location>
        <position position="416"/>
    </location>
</feature>
<comment type="similarity">
    <text evidence="1 7">Belongs to the peptidase S8 family.</text>
</comment>
<dbReference type="Gene3D" id="3.40.50.200">
    <property type="entry name" value="Peptidase S8/S53 domain"/>
    <property type="match status" value="1"/>
</dbReference>
<reference evidence="11" key="1">
    <citation type="submission" date="2023-10" db="EMBL/GenBank/DDBJ databases">
        <authorList>
            <person name="Chen Y."/>
            <person name="Shah S."/>
            <person name="Dougan E. K."/>
            <person name="Thang M."/>
            <person name="Chan C."/>
        </authorList>
    </citation>
    <scope>NUCLEOTIDE SEQUENCE [LARGE SCALE GENOMIC DNA]</scope>
</reference>
<name>A0ABN9SE26_9DINO</name>
<dbReference type="InterPro" id="IPR036852">
    <property type="entry name" value="Peptidase_S8/S53_dom_sf"/>
</dbReference>
<evidence type="ECO:0000256" key="3">
    <source>
        <dbReference type="ARBA" id="ARBA00022801"/>
    </source>
</evidence>
<dbReference type="EMBL" id="CAUYUJ010010724">
    <property type="protein sequence ID" value="CAK0830113.1"/>
    <property type="molecule type" value="Genomic_DNA"/>
</dbReference>
<dbReference type="EC" id="3.4.21.62" evidence="6"/>
<evidence type="ECO:0000256" key="6">
    <source>
        <dbReference type="ARBA" id="ARBA00023619"/>
    </source>
</evidence>
<evidence type="ECO:0000256" key="2">
    <source>
        <dbReference type="ARBA" id="ARBA00022670"/>
    </source>
</evidence>
<keyword evidence="2 7" id="KW-0645">Protease</keyword>
<accession>A0ABN9SE26</accession>
<dbReference type="InterPro" id="IPR023827">
    <property type="entry name" value="Peptidase_S8_Asp-AS"/>
</dbReference>
<dbReference type="InterPro" id="IPR022398">
    <property type="entry name" value="Peptidase_S8_His-AS"/>
</dbReference>
<dbReference type="PROSITE" id="PS00137">
    <property type="entry name" value="SUBTILASE_HIS"/>
    <property type="match status" value="1"/>
</dbReference>
<dbReference type="PANTHER" id="PTHR43806">
    <property type="entry name" value="PEPTIDASE S8"/>
    <property type="match status" value="1"/>
</dbReference>
<evidence type="ECO:0000256" key="8">
    <source>
        <dbReference type="SAM" id="MobiDB-lite"/>
    </source>
</evidence>
<sequence length="871" mass="92067">MHTRSSLRCWVVAILAACSRPSARCEALRERGEHRLQEREITDCTFALQVKHREGEDDEIALMARRAAVRHDWNPYGAQDSFSMGHADQVQQLWGRVPKAAGELKTWMIVLESDATDEEVKVLCQKLHNGHHSHPGRGEVPFVEGALTENELHAVLEMYSERVKYVEEDRFERKVVEHIDVFHGPMERRTYPWGMQDINADSVRGRGAGVNVYVLDTGIRTTHVSFGGRAFAGVDVATSGSLTVCDPSSTTCAADNHGHGTHCAGTVGASTYGVADGATIWAMKVLDDNGDGYTSWSIEAEQWILTSGLRPAVVSMSLSGAGNSKPEKVSIDTLLADGVTVVVAAGNQNTDACAYNPAYIPSAITVASYGGNSGSSSAMSPFSNYGSCVDLWAPGTYILSTYHASDTSLGVSSGTSMACAHVSGLAAIMYEAYPSAGSMTASQRWDLLTASHRTGYVTGIPATPATVNLVALVPPPTQAPTPSPTPIPSERPTIPDSGIPSATPYASRISFVTTGFDYATLAANSMVEAIFKAIVANSVCTEVARPVADCEVILSAGSIAVVVRIAQNTLQEAEATTADLGTNAGTITAKIVAGTAGNADVMSLHNSPSPITIPAGTVAVSTENGDESSAVGDPHLTSVTGKKFDVNMPGSYVLLRAPQDQRLPAKLELNATLGPFAGKPCGLYIHSIELGGEWLGDQVVDVVPLRRNADGPNGAGSGTLRPFSVRARARRAAAHAAVDEYEPWGELHQGGRGLSGHVRLVPVWRQVYADAGRPQEAQAFQFHVRGAGAGPVATLEVAQAAHQALDFRATGLRSLGFERLGGLLGTQGHDPRVERVADPCRAFRARSRQSWGGAVAEQSGSSVTASWGGPR</sequence>
<evidence type="ECO:0000313" key="12">
    <source>
        <dbReference type="Proteomes" id="UP001189429"/>
    </source>
</evidence>
<evidence type="ECO:0000256" key="4">
    <source>
        <dbReference type="ARBA" id="ARBA00022825"/>
    </source>
</evidence>
<protein>
    <recommendedName>
        <fullName evidence="6">subtilisin</fullName>
        <ecNumber evidence="6">3.4.21.62</ecNumber>
    </recommendedName>
</protein>
<dbReference type="Pfam" id="PF00082">
    <property type="entry name" value="Peptidase_S8"/>
    <property type="match status" value="1"/>
</dbReference>
<feature type="domain" description="Peptidase S8/S53" evidence="10">
    <location>
        <begin position="207"/>
        <end position="448"/>
    </location>
</feature>
<dbReference type="SUPFAM" id="SSF52743">
    <property type="entry name" value="Subtilisin-like"/>
    <property type="match status" value="1"/>
</dbReference>
<dbReference type="InterPro" id="IPR050131">
    <property type="entry name" value="Peptidase_S8_subtilisin-like"/>
</dbReference>
<feature type="chain" id="PRO_5045789707" description="subtilisin" evidence="9">
    <location>
        <begin position="26"/>
        <end position="871"/>
    </location>
</feature>